<comment type="subcellular location">
    <subcellularLocation>
        <location evidence="1">Cytoplasm</location>
    </subcellularLocation>
</comment>
<dbReference type="EMBL" id="MCFI01000005">
    <property type="protein sequence ID" value="ORY84807.1"/>
    <property type="molecule type" value="Genomic_DNA"/>
</dbReference>
<dbReference type="Pfam" id="PF08564">
    <property type="entry name" value="CDC37_C"/>
    <property type="match status" value="1"/>
</dbReference>
<evidence type="ECO:0000256" key="1">
    <source>
        <dbReference type="ARBA" id="ARBA00004496"/>
    </source>
</evidence>
<dbReference type="Pfam" id="PF08565">
    <property type="entry name" value="CDC37_M"/>
    <property type="match status" value="1"/>
</dbReference>
<dbReference type="GO" id="GO:0051087">
    <property type="term" value="F:protein-folding chaperone binding"/>
    <property type="evidence" value="ECO:0007669"/>
    <property type="project" value="TreeGrafter"/>
</dbReference>
<dbReference type="PANTHER" id="PTHR12800">
    <property type="entry name" value="CDC37-RELATED"/>
    <property type="match status" value="1"/>
</dbReference>
<organism evidence="10 11">
    <name type="scientific">Protomyces lactucae-debilis</name>
    <dbReference type="NCBI Taxonomy" id="2754530"/>
    <lineage>
        <taxon>Eukaryota</taxon>
        <taxon>Fungi</taxon>
        <taxon>Dikarya</taxon>
        <taxon>Ascomycota</taxon>
        <taxon>Taphrinomycotina</taxon>
        <taxon>Taphrinomycetes</taxon>
        <taxon>Taphrinales</taxon>
        <taxon>Protomycetaceae</taxon>
        <taxon>Protomyces</taxon>
    </lineage>
</organism>
<evidence type="ECO:0000313" key="10">
    <source>
        <dbReference type="EMBL" id="ORY84807.1"/>
    </source>
</evidence>
<dbReference type="InterPro" id="IPR038189">
    <property type="entry name" value="Cdc37_Hsp90-bd_sf"/>
</dbReference>
<dbReference type="InterPro" id="IPR013873">
    <property type="entry name" value="Cdc37_C"/>
</dbReference>
<dbReference type="InterPro" id="IPR013855">
    <property type="entry name" value="Cdc37_N_dom"/>
</dbReference>
<name>A0A1Y2FMJ0_PROLT</name>
<dbReference type="SUPFAM" id="SSF101391">
    <property type="entry name" value="Hsp90 co-chaperone CDC37"/>
    <property type="match status" value="1"/>
</dbReference>
<feature type="region of interest" description="Disordered" evidence="6">
    <location>
        <begin position="476"/>
        <end position="510"/>
    </location>
</feature>
<evidence type="ECO:0000259" key="9">
    <source>
        <dbReference type="SMART" id="SM01071"/>
    </source>
</evidence>
<dbReference type="GO" id="GO:0019901">
    <property type="term" value="F:protein kinase binding"/>
    <property type="evidence" value="ECO:0007669"/>
    <property type="project" value="InterPro"/>
</dbReference>
<dbReference type="OrthoDB" id="440202at2759"/>
<dbReference type="GO" id="GO:0031072">
    <property type="term" value="F:heat shock protein binding"/>
    <property type="evidence" value="ECO:0007669"/>
    <property type="project" value="TreeGrafter"/>
</dbReference>
<comment type="similarity">
    <text evidence="2">Belongs to the CDC37 family.</text>
</comment>
<keyword evidence="4" id="KW-0143">Chaperone</keyword>
<reference evidence="10 11" key="1">
    <citation type="submission" date="2016-07" db="EMBL/GenBank/DDBJ databases">
        <title>Pervasive Adenine N6-methylation of Active Genes in Fungi.</title>
        <authorList>
            <consortium name="DOE Joint Genome Institute"/>
            <person name="Mondo S.J."/>
            <person name="Dannebaum R.O."/>
            <person name="Kuo R.C."/>
            <person name="Labutti K."/>
            <person name="Haridas S."/>
            <person name="Kuo A."/>
            <person name="Salamov A."/>
            <person name="Ahrendt S.R."/>
            <person name="Lipzen A."/>
            <person name="Sullivan W."/>
            <person name="Andreopoulos W.B."/>
            <person name="Clum A."/>
            <person name="Lindquist E."/>
            <person name="Daum C."/>
            <person name="Ramamoorthy G.K."/>
            <person name="Gryganskyi A."/>
            <person name="Culley D."/>
            <person name="Magnuson J.K."/>
            <person name="James T.Y."/>
            <person name="O'Malley M.A."/>
            <person name="Stajich J.E."/>
            <person name="Spatafora J.W."/>
            <person name="Visel A."/>
            <person name="Grigoriev I.V."/>
        </authorList>
    </citation>
    <scope>NUCLEOTIDE SEQUENCE [LARGE SCALE GENOMIC DNA]</scope>
    <source>
        <strain evidence="10 11">12-1054</strain>
    </source>
</reference>
<evidence type="ECO:0000256" key="3">
    <source>
        <dbReference type="ARBA" id="ARBA00022490"/>
    </source>
</evidence>
<dbReference type="SMART" id="SM01070">
    <property type="entry name" value="CDC37_M"/>
    <property type="match status" value="1"/>
</dbReference>
<proteinExistence type="inferred from homology"/>
<sequence length="510" mass="56788">MVMDYSKWDKLELSDDSDIEVHPNIDKKSFIKWKQRDIHEKREQRKQQIALYRSEVTMNSALKGHIESLMHALKEQSSKEAPATIVAQYMQSLPSEPPSPGATSYREMLENLLKQLDVEVAPIREQDRASALSHKLSMHRDKLLGIVSKREGEIRKLEEEDKHKITSEGLRDGFNYSSVTKVEPEAPIKESFLKKHPVKQKPVEKGKEKAKLQAIETLNPHATPADIARDQDVSAGYEADSDVEVEDAEDLPDHIEPSAVGREFGQIATGDYDASLKFIGKHSNILRDETETDGLLIDAYYAEIKGKSVLAKQYIHQGLLLQYCRQLGRDGVGLFFSRMKDKQHRASKLFLDDVEQTYGRIKVRAQEAIEEDAKLAQGGDHEPGVQIQLHAVDPGTQITIQVPPANHPDADIQACRAIFESFPPNLQKALESGKLADINKVLGTMQVEEAEQVVELLGEGGMLAIEEEILDATKPDFKMPERIANTQAGADAESSKTGGDTGVSAVDDVD</sequence>
<feature type="domain" description="Cdc37 N-terminal" evidence="9">
    <location>
        <begin position="2"/>
        <end position="177"/>
    </location>
</feature>
<dbReference type="GO" id="GO:0005737">
    <property type="term" value="C:cytoplasm"/>
    <property type="evidence" value="ECO:0007669"/>
    <property type="project" value="UniProtKB-SubCell"/>
</dbReference>
<evidence type="ECO:0000313" key="11">
    <source>
        <dbReference type="Proteomes" id="UP000193685"/>
    </source>
</evidence>
<dbReference type="Proteomes" id="UP000193685">
    <property type="component" value="Unassembled WGS sequence"/>
</dbReference>
<evidence type="ECO:0000259" key="7">
    <source>
        <dbReference type="SMART" id="SM01069"/>
    </source>
</evidence>
<dbReference type="OMA" id="NYSKWDQ"/>
<dbReference type="Pfam" id="PF03234">
    <property type="entry name" value="CDC37_N"/>
    <property type="match status" value="1"/>
</dbReference>
<dbReference type="STRING" id="56484.A0A1Y2FMJ0"/>
<dbReference type="RefSeq" id="XP_040726590.1">
    <property type="nucleotide sequence ID" value="XM_040871890.1"/>
</dbReference>
<protein>
    <recommendedName>
        <fullName evidence="5">Hsp90 chaperone protein kinase-targeting subunit</fullName>
    </recommendedName>
</protein>
<dbReference type="Gene3D" id="1.20.58.610">
    <property type="entry name" value="Cdc37, Hsp90 binding domain"/>
    <property type="match status" value="1"/>
</dbReference>
<feature type="domain" description="Cdc37 Hsp90 binding" evidence="8">
    <location>
        <begin position="191"/>
        <end position="380"/>
    </location>
</feature>
<evidence type="ECO:0000259" key="8">
    <source>
        <dbReference type="SMART" id="SM01070"/>
    </source>
</evidence>
<dbReference type="GO" id="GO:0006457">
    <property type="term" value="P:protein folding"/>
    <property type="evidence" value="ECO:0007669"/>
    <property type="project" value="TreeGrafter"/>
</dbReference>
<evidence type="ECO:0000256" key="4">
    <source>
        <dbReference type="ARBA" id="ARBA00023186"/>
    </source>
</evidence>
<dbReference type="AlphaFoldDB" id="A0A1Y2FMJ0"/>
<dbReference type="SMART" id="SM01069">
    <property type="entry name" value="CDC37_C"/>
    <property type="match status" value="1"/>
</dbReference>
<dbReference type="PANTHER" id="PTHR12800:SF4">
    <property type="entry name" value="HSP90 CO-CHAPERONE CDC37"/>
    <property type="match status" value="1"/>
</dbReference>
<dbReference type="InterPro" id="IPR004918">
    <property type="entry name" value="Cdc37"/>
</dbReference>
<evidence type="ECO:0000256" key="5">
    <source>
        <dbReference type="ARBA" id="ARBA00031396"/>
    </source>
</evidence>
<keyword evidence="3" id="KW-0963">Cytoplasm</keyword>
<gene>
    <name evidence="10" type="ORF">BCR37DRAFT_402155</name>
</gene>
<feature type="domain" description="Cdc37 C-terminal" evidence="7">
    <location>
        <begin position="400"/>
        <end position="501"/>
    </location>
</feature>
<keyword evidence="11" id="KW-1185">Reference proteome</keyword>
<dbReference type="GO" id="GO:0050821">
    <property type="term" value="P:protein stabilization"/>
    <property type="evidence" value="ECO:0007669"/>
    <property type="project" value="TreeGrafter"/>
</dbReference>
<dbReference type="SMART" id="SM01071">
    <property type="entry name" value="CDC37_N"/>
    <property type="match status" value="1"/>
</dbReference>
<comment type="caution">
    <text evidence="10">The sequence shown here is derived from an EMBL/GenBank/DDBJ whole genome shotgun (WGS) entry which is preliminary data.</text>
</comment>
<accession>A0A1Y2FMJ0</accession>
<dbReference type="GO" id="GO:0051082">
    <property type="term" value="F:unfolded protein binding"/>
    <property type="evidence" value="ECO:0007669"/>
    <property type="project" value="TreeGrafter"/>
</dbReference>
<dbReference type="GeneID" id="63788489"/>
<evidence type="ECO:0000256" key="2">
    <source>
        <dbReference type="ARBA" id="ARBA00006222"/>
    </source>
</evidence>
<dbReference type="InterPro" id="IPR013874">
    <property type="entry name" value="Cdc37_Hsp90-bd"/>
</dbReference>
<evidence type="ECO:0000256" key="6">
    <source>
        <dbReference type="SAM" id="MobiDB-lite"/>
    </source>
</evidence>